<dbReference type="InterPro" id="IPR040457">
    <property type="entry name" value="GCP_C"/>
</dbReference>
<evidence type="ECO:0000259" key="7">
    <source>
        <dbReference type="Pfam" id="PF04130"/>
    </source>
</evidence>
<evidence type="ECO:0000256" key="6">
    <source>
        <dbReference type="SAM" id="MobiDB-lite"/>
    </source>
</evidence>
<dbReference type="GO" id="GO:0044732">
    <property type="term" value="C:mitotic spindle pole body"/>
    <property type="evidence" value="ECO:0007669"/>
    <property type="project" value="TreeGrafter"/>
</dbReference>
<accession>A0A286ULL5</accession>
<dbReference type="Pfam" id="PF17681">
    <property type="entry name" value="GCP_N_terminal"/>
    <property type="match status" value="1"/>
</dbReference>
<proteinExistence type="inferred from homology"/>
<keyword evidence="4" id="KW-0493">Microtubule</keyword>
<feature type="compositionally biased region" description="Polar residues" evidence="6">
    <location>
        <begin position="107"/>
        <end position="156"/>
    </location>
</feature>
<evidence type="ECO:0000256" key="2">
    <source>
        <dbReference type="ARBA" id="ARBA00010337"/>
    </source>
</evidence>
<keyword evidence="5" id="KW-0206">Cytoskeleton</keyword>
<dbReference type="Pfam" id="PF04130">
    <property type="entry name" value="GCP_C_terminal"/>
    <property type="match status" value="1"/>
</dbReference>
<dbReference type="AlphaFoldDB" id="A0A286ULL5"/>
<keyword evidence="10" id="KW-1185">Reference proteome</keyword>
<evidence type="ECO:0000256" key="5">
    <source>
        <dbReference type="ARBA" id="ARBA00023212"/>
    </source>
</evidence>
<dbReference type="PANTHER" id="PTHR19302:SF14">
    <property type="entry name" value="GAMMA-TUBULIN COMPLEX COMPONENT 3"/>
    <property type="match status" value="1"/>
</dbReference>
<keyword evidence="3" id="KW-0963">Cytoplasm</keyword>
<dbReference type="GO" id="GO:0000930">
    <property type="term" value="C:gamma-tubulin complex"/>
    <property type="evidence" value="ECO:0007669"/>
    <property type="project" value="TreeGrafter"/>
</dbReference>
<comment type="caution">
    <text evidence="9">The sequence shown here is derived from an EMBL/GenBank/DDBJ whole genome shotgun (WGS) entry which is preliminary data.</text>
</comment>
<reference evidence="9 10" key="1">
    <citation type="journal article" date="2017" name="Mol. Ecol.">
        <title>Comparative and population genomic landscape of Phellinus noxius: A hypervariable fungus causing root rot in trees.</title>
        <authorList>
            <person name="Chung C.L."/>
            <person name="Lee T.J."/>
            <person name="Akiba M."/>
            <person name="Lee H.H."/>
            <person name="Kuo T.H."/>
            <person name="Liu D."/>
            <person name="Ke H.M."/>
            <person name="Yokoi T."/>
            <person name="Roa M.B."/>
            <person name="Lu M.J."/>
            <person name="Chang Y.Y."/>
            <person name="Ann P.J."/>
            <person name="Tsai J.N."/>
            <person name="Chen C.Y."/>
            <person name="Tzean S.S."/>
            <person name="Ota Y."/>
            <person name="Hattori T."/>
            <person name="Sahashi N."/>
            <person name="Liou R.F."/>
            <person name="Kikuchi T."/>
            <person name="Tsai I.J."/>
        </authorList>
    </citation>
    <scope>NUCLEOTIDE SEQUENCE [LARGE SCALE GENOMIC DNA]</scope>
    <source>
        <strain evidence="9 10">FFPRI411160</strain>
    </source>
</reference>
<evidence type="ECO:0000256" key="1">
    <source>
        <dbReference type="ARBA" id="ARBA00004245"/>
    </source>
</evidence>
<dbReference type="PANTHER" id="PTHR19302">
    <property type="entry name" value="GAMMA TUBULIN COMPLEX PROTEIN"/>
    <property type="match status" value="1"/>
</dbReference>
<dbReference type="GO" id="GO:0043015">
    <property type="term" value="F:gamma-tubulin binding"/>
    <property type="evidence" value="ECO:0007669"/>
    <property type="project" value="InterPro"/>
</dbReference>
<feature type="region of interest" description="Disordered" evidence="6">
    <location>
        <begin position="107"/>
        <end position="165"/>
    </location>
</feature>
<dbReference type="STRING" id="2282107.A0A286ULL5"/>
<dbReference type="GO" id="GO:0051011">
    <property type="term" value="F:microtubule minus-end binding"/>
    <property type="evidence" value="ECO:0007669"/>
    <property type="project" value="TreeGrafter"/>
</dbReference>
<feature type="domain" description="Gamma tubulin complex component protein N-terminal" evidence="8">
    <location>
        <begin position="186"/>
        <end position="528"/>
    </location>
</feature>
<dbReference type="OrthoDB" id="5860513at2759"/>
<dbReference type="Proteomes" id="UP000217199">
    <property type="component" value="Unassembled WGS sequence"/>
</dbReference>
<dbReference type="InParanoid" id="A0A286ULL5"/>
<dbReference type="GO" id="GO:0031122">
    <property type="term" value="P:cytoplasmic microtubule organization"/>
    <property type="evidence" value="ECO:0007669"/>
    <property type="project" value="TreeGrafter"/>
</dbReference>
<gene>
    <name evidence="9" type="ORF">PNOK_0311000</name>
</gene>
<name>A0A286ULL5_9AGAM</name>
<evidence type="ECO:0000259" key="8">
    <source>
        <dbReference type="Pfam" id="PF17681"/>
    </source>
</evidence>
<dbReference type="GO" id="GO:0005874">
    <property type="term" value="C:microtubule"/>
    <property type="evidence" value="ECO:0007669"/>
    <property type="project" value="UniProtKB-KW"/>
</dbReference>
<evidence type="ECO:0000313" key="9">
    <source>
        <dbReference type="EMBL" id="PAV20483.1"/>
    </source>
</evidence>
<comment type="similarity">
    <text evidence="2">Belongs to the TUBGCP family.</text>
</comment>
<dbReference type="EMBL" id="NBII01000003">
    <property type="protein sequence ID" value="PAV20483.1"/>
    <property type="molecule type" value="Genomic_DNA"/>
</dbReference>
<dbReference type="GO" id="GO:0000922">
    <property type="term" value="C:spindle pole"/>
    <property type="evidence" value="ECO:0007669"/>
    <property type="project" value="InterPro"/>
</dbReference>
<dbReference type="InterPro" id="IPR007259">
    <property type="entry name" value="GCP"/>
</dbReference>
<dbReference type="GO" id="GO:0000278">
    <property type="term" value="P:mitotic cell cycle"/>
    <property type="evidence" value="ECO:0007669"/>
    <property type="project" value="TreeGrafter"/>
</dbReference>
<evidence type="ECO:0000256" key="3">
    <source>
        <dbReference type="ARBA" id="ARBA00022490"/>
    </source>
</evidence>
<feature type="domain" description="Gamma tubulin complex component C-terminal" evidence="7">
    <location>
        <begin position="531"/>
        <end position="857"/>
    </location>
</feature>
<dbReference type="GO" id="GO:0051321">
    <property type="term" value="P:meiotic cell cycle"/>
    <property type="evidence" value="ECO:0007669"/>
    <property type="project" value="TreeGrafter"/>
</dbReference>
<dbReference type="GO" id="GO:0007020">
    <property type="term" value="P:microtubule nucleation"/>
    <property type="evidence" value="ECO:0007669"/>
    <property type="project" value="InterPro"/>
</dbReference>
<organism evidence="9 10">
    <name type="scientific">Pyrrhoderma noxium</name>
    <dbReference type="NCBI Taxonomy" id="2282107"/>
    <lineage>
        <taxon>Eukaryota</taxon>
        <taxon>Fungi</taxon>
        <taxon>Dikarya</taxon>
        <taxon>Basidiomycota</taxon>
        <taxon>Agaricomycotina</taxon>
        <taxon>Agaricomycetes</taxon>
        <taxon>Hymenochaetales</taxon>
        <taxon>Hymenochaetaceae</taxon>
        <taxon>Pyrrhoderma</taxon>
    </lineage>
</organism>
<protein>
    <submittedName>
        <fullName evidence="9">Gamma-tubulin DGRIP91 SPC98 component</fullName>
    </submittedName>
</protein>
<comment type="subcellular location">
    <subcellularLocation>
        <location evidence="1">Cytoplasm</location>
        <location evidence="1">Cytoskeleton</location>
    </subcellularLocation>
</comment>
<sequence length="877" mass="100342">MSPSSTSIGTILQLVQQIIPESRQDQKLKEELVVQCQDILSSRIGQHHEPDISNLTDLVKRHLAQNAQGSSSSATLRFTHLLSRLLDQPVLTRKHSTVQFLYSLASSSAGTNTSTPSSIPTFLPSLTSTRPQKQPNQPVSTPISTSTPEPNSTNASKKPAGKSKAEILRRHRAKIGRPHLSEDALLRDALYILQGISGKHVKLLEGDNAGLDSKLVFNEDPQYTISAPNRALIHRLAELGHLYTRISKFVREREGKNDVGMIEQSLCHYLESQLTEYYRLIAVLESQMNLTAAKNEGDSESRSFEEESGLTLKRLEVWVDDWRLRLRMMSACVEGCRDVTGGALVNLIHSYTANGDPFVRKVTDELLEEVSKPFFAMLHKWLFFGELYDPFSEFFVHLDPHLAHLQFIQPTGMLQNGLSNVEEGFSGVDDFANEYQGGLRLWESKYVFRKEMLPAFVGEDFGRKIFSTGKSLNFIRYTCNDSDWVKTRERMGNTSETLQYSDIVGLERSIDSAYSIASQRLFDVFFEKFGLLVHMKALKNYMFLGHGDFADSLMDSLGPNLNRPANTLYRHNLTAKLEEAIRSTNAQNDPTDVLRRLDARMMEYTHGEIGWDVFHLEYKVDAPIDTVLDPDTMTKYIRVFCHLWKLKRAEGTLTSGWMRVAGGSRTFLRVQELDIEWHQIRITMSEMIHFVRQVQAFCHLEVIECQWKKLMEFIDKREGGLEALIAAHRNYVDAVDKKILLWHPKAGREENLILQMRELLDIVIQFRSSMDEFYNFTLAERARQDSEHDMQRGLYTDPKLLKDFASAREALPRILLRTRDYGQTFSEKVQTLVLALTAHPDLDCKYLGVRLSFSEFYKTRKDKEKEKDNNKEGTTRG</sequence>
<evidence type="ECO:0000256" key="4">
    <source>
        <dbReference type="ARBA" id="ARBA00022701"/>
    </source>
</evidence>
<dbReference type="Gene3D" id="1.20.120.1900">
    <property type="entry name" value="Gamma-tubulin complex, C-terminal domain"/>
    <property type="match status" value="1"/>
</dbReference>
<dbReference type="GO" id="GO:0051225">
    <property type="term" value="P:spindle assembly"/>
    <property type="evidence" value="ECO:0007669"/>
    <property type="project" value="TreeGrafter"/>
</dbReference>
<dbReference type="InterPro" id="IPR042241">
    <property type="entry name" value="GCP_C_sf"/>
</dbReference>
<dbReference type="FunCoup" id="A0A286ULL5">
    <property type="interactions" value="585"/>
</dbReference>
<dbReference type="InterPro" id="IPR041470">
    <property type="entry name" value="GCP_N"/>
</dbReference>
<evidence type="ECO:0000313" key="10">
    <source>
        <dbReference type="Proteomes" id="UP000217199"/>
    </source>
</evidence>